<keyword evidence="2" id="KW-1185">Reference proteome</keyword>
<comment type="caution">
    <text evidence="1">The sequence shown here is derived from an EMBL/GenBank/DDBJ whole genome shotgun (WGS) entry which is preliminary data.</text>
</comment>
<reference evidence="1 2" key="1">
    <citation type="submission" date="2023-07" db="EMBL/GenBank/DDBJ databases">
        <title>Genomic Encyclopedia of Type Strains, Phase IV (KMG-IV): sequencing the most valuable type-strain genomes for metagenomic binning, comparative biology and taxonomic classification.</title>
        <authorList>
            <person name="Goeker M."/>
        </authorList>
    </citation>
    <scope>NUCLEOTIDE SEQUENCE [LARGE SCALE GENOMIC DNA]</scope>
    <source>
        <strain evidence="1 2">DSM 12751</strain>
    </source>
</reference>
<gene>
    <name evidence="1" type="ORF">J2S11_000294</name>
</gene>
<dbReference type="InterPro" id="IPR037208">
    <property type="entry name" value="Spo0E-like_sf"/>
</dbReference>
<dbReference type="EMBL" id="JAUSTY010000001">
    <property type="protein sequence ID" value="MDQ0164395.1"/>
    <property type="molecule type" value="Genomic_DNA"/>
</dbReference>
<dbReference type="InterPro" id="IPR018540">
    <property type="entry name" value="Spo0E-like"/>
</dbReference>
<accession>A0ABT9VTT3</accession>
<dbReference type="Gene3D" id="4.10.280.10">
    <property type="entry name" value="Helix-loop-helix DNA-binding domain"/>
    <property type="match status" value="1"/>
</dbReference>
<dbReference type="Pfam" id="PF09388">
    <property type="entry name" value="SpoOE-like"/>
    <property type="match status" value="1"/>
</dbReference>
<dbReference type="SUPFAM" id="SSF140500">
    <property type="entry name" value="BAS1536-like"/>
    <property type="match status" value="1"/>
</dbReference>
<dbReference type="InterPro" id="IPR036638">
    <property type="entry name" value="HLH_DNA-bd_sf"/>
</dbReference>
<evidence type="ECO:0000313" key="2">
    <source>
        <dbReference type="Proteomes" id="UP001235840"/>
    </source>
</evidence>
<evidence type="ECO:0008006" key="3">
    <source>
        <dbReference type="Google" id="ProtNLM"/>
    </source>
</evidence>
<dbReference type="RefSeq" id="WP_307389928.1">
    <property type="nucleotide sequence ID" value="NZ_BAAADK010000009.1"/>
</dbReference>
<protein>
    <recommendedName>
        <fullName evidence="3">Aspartyl-phosphate phosphatase Spo0E family protein</fullName>
    </recommendedName>
</protein>
<name>A0ABT9VTT3_9BACI</name>
<evidence type="ECO:0000313" key="1">
    <source>
        <dbReference type="EMBL" id="MDQ0164395.1"/>
    </source>
</evidence>
<sequence>MDKMLMCQLEGLRKKMNELAEKEGLLHPDVLKLSQQIDVLHNRINKYYLLSSETQPEAVIKLNRNMKIKESKKAIHAYTLAASVG</sequence>
<dbReference type="Proteomes" id="UP001235840">
    <property type="component" value="Unassembled WGS sequence"/>
</dbReference>
<organism evidence="1 2">
    <name type="scientific">Caldalkalibacillus horti</name>
    <dbReference type="NCBI Taxonomy" id="77523"/>
    <lineage>
        <taxon>Bacteria</taxon>
        <taxon>Bacillati</taxon>
        <taxon>Bacillota</taxon>
        <taxon>Bacilli</taxon>
        <taxon>Bacillales</taxon>
        <taxon>Bacillaceae</taxon>
        <taxon>Caldalkalibacillus</taxon>
    </lineage>
</organism>
<proteinExistence type="predicted"/>